<evidence type="ECO:0000313" key="2">
    <source>
        <dbReference type="Proteomes" id="UP000050509"/>
    </source>
</evidence>
<evidence type="ECO:0008006" key="3">
    <source>
        <dbReference type="Google" id="ProtNLM"/>
    </source>
</evidence>
<sequence>MRYDAILFDVYGTLIDIRTDERRASLWMRLARFLRYQGVPAEPQILRGLFFTAARASQHTSAERFPEVDLLATWGVLLGELGYRGPDEVLL</sequence>
<protein>
    <recommendedName>
        <fullName evidence="3">Haloacid dehalogenase</fullName>
    </recommendedName>
</protein>
<accession>A0A0N8PRV2</accession>
<reference evidence="1 2" key="1">
    <citation type="submission" date="2015-09" db="EMBL/GenBank/DDBJ databases">
        <title>Draft genome sequence of Kouleothrix aurantiaca JCM 19913.</title>
        <authorList>
            <person name="Hemp J."/>
        </authorList>
    </citation>
    <scope>NUCLEOTIDE SEQUENCE [LARGE SCALE GENOMIC DNA]</scope>
    <source>
        <strain evidence="1 2">COM-B</strain>
    </source>
</reference>
<evidence type="ECO:0000313" key="1">
    <source>
        <dbReference type="EMBL" id="KPV50957.1"/>
    </source>
</evidence>
<proteinExistence type="predicted"/>
<name>A0A0N8PRV2_9CHLR</name>
<keyword evidence="2" id="KW-1185">Reference proteome</keyword>
<dbReference type="Proteomes" id="UP000050509">
    <property type="component" value="Unassembled WGS sequence"/>
</dbReference>
<dbReference type="InterPro" id="IPR036412">
    <property type="entry name" value="HAD-like_sf"/>
</dbReference>
<dbReference type="AlphaFoldDB" id="A0A0N8PRV2"/>
<dbReference type="SUPFAM" id="SSF56784">
    <property type="entry name" value="HAD-like"/>
    <property type="match status" value="1"/>
</dbReference>
<gene>
    <name evidence="1" type="ORF">SE17_23940</name>
</gene>
<comment type="caution">
    <text evidence="1">The sequence shown here is derived from an EMBL/GenBank/DDBJ whole genome shotgun (WGS) entry which is preliminary data.</text>
</comment>
<dbReference type="EMBL" id="LJCR01001137">
    <property type="protein sequence ID" value="KPV50957.1"/>
    <property type="molecule type" value="Genomic_DNA"/>
</dbReference>
<organism evidence="1 2">
    <name type="scientific">Kouleothrix aurantiaca</name>
    <dbReference type="NCBI Taxonomy" id="186479"/>
    <lineage>
        <taxon>Bacteria</taxon>
        <taxon>Bacillati</taxon>
        <taxon>Chloroflexota</taxon>
        <taxon>Chloroflexia</taxon>
        <taxon>Chloroflexales</taxon>
        <taxon>Roseiflexineae</taxon>
        <taxon>Roseiflexaceae</taxon>
        <taxon>Kouleothrix</taxon>
    </lineage>
</organism>
<feature type="non-terminal residue" evidence="1">
    <location>
        <position position="91"/>
    </location>
</feature>